<dbReference type="PROSITE" id="PS51257">
    <property type="entry name" value="PROKAR_LIPOPROTEIN"/>
    <property type="match status" value="1"/>
</dbReference>
<dbReference type="STRING" id="1227498.C492_17959"/>
<dbReference type="Proteomes" id="UP000011531">
    <property type="component" value="Unassembled WGS sequence"/>
</dbReference>
<organism evidence="1 2">
    <name type="scientific">Natronococcus jeotgali DSM 18795</name>
    <dbReference type="NCBI Taxonomy" id="1227498"/>
    <lineage>
        <taxon>Archaea</taxon>
        <taxon>Methanobacteriati</taxon>
        <taxon>Methanobacteriota</taxon>
        <taxon>Stenosarchaea group</taxon>
        <taxon>Halobacteria</taxon>
        <taxon>Halobacteriales</taxon>
        <taxon>Natrialbaceae</taxon>
        <taxon>Natronococcus</taxon>
    </lineage>
</organism>
<proteinExistence type="predicted"/>
<evidence type="ECO:0000313" key="1">
    <source>
        <dbReference type="EMBL" id="ELY53140.1"/>
    </source>
</evidence>
<gene>
    <name evidence="1" type="ORF">C492_17959</name>
</gene>
<sequence length="85" mass="8567">MTERSLTRRSVLAAGSAGALAATAGCVGEGAVLGMQNGASNPTAAVLEDRSGTFALTGTAKYRATKLAIEEINRDGGILGEELEV</sequence>
<dbReference type="Gene3D" id="3.40.50.2300">
    <property type="match status" value="1"/>
</dbReference>
<name>L9WUK2_9EURY</name>
<dbReference type="EMBL" id="AOIA01000149">
    <property type="protein sequence ID" value="ELY53140.1"/>
    <property type="molecule type" value="Genomic_DNA"/>
</dbReference>
<feature type="non-terminal residue" evidence="1">
    <location>
        <position position="85"/>
    </location>
</feature>
<dbReference type="OrthoDB" id="200499at2157"/>
<dbReference type="AlphaFoldDB" id="L9WUK2"/>
<dbReference type="InterPro" id="IPR028082">
    <property type="entry name" value="Peripla_BP_I"/>
</dbReference>
<protein>
    <submittedName>
        <fullName evidence="1">Urea ABC transporter substrate-binding protein</fullName>
    </submittedName>
</protein>
<keyword evidence="2" id="KW-1185">Reference proteome</keyword>
<reference evidence="1 2" key="1">
    <citation type="journal article" date="2014" name="PLoS Genet.">
        <title>Phylogenetically driven sequencing of extremely halophilic archaea reveals strategies for static and dynamic osmo-response.</title>
        <authorList>
            <person name="Becker E.A."/>
            <person name="Seitzer P.M."/>
            <person name="Tritt A."/>
            <person name="Larsen D."/>
            <person name="Krusor M."/>
            <person name="Yao A.I."/>
            <person name="Wu D."/>
            <person name="Madern D."/>
            <person name="Eisen J.A."/>
            <person name="Darling A.E."/>
            <person name="Facciotti M.T."/>
        </authorList>
    </citation>
    <scope>NUCLEOTIDE SEQUENCE [LARGE SCALE GENOMIC DNA]</scope>
    <source>
        <strain evidence="1 2">DSM 18795</strain>
    </source>
</reference>
<evidence type="ECO:0000313" key="2">
    <source>
        <dbReference type="Proteomes" id="UP000011531"/>
    </source>
</evidence>
<accession>L9WUK2</accession>
<dbReference type="SUPFAM" id="SSF53822">
    <property type="entry name" value="Periplasmic binding protein-like I"/>
    <property type="match status" value="1"/>
</dbReference>
<dbReference type="PROSITE" id="PS51318">
    <property type="entry name" value="TAT"/>
    <property type="match status" value="1"/>
</dbReference>
<dbReference type="InterPro" id="IPR006311">
    <property type="entry name" value="TAT_signal"/>
</dbReference>
<comment type="caution">
    <text evidence="1">The sequence shown here is derived from an EMBL/GenBank/DDBJ whole genome shotgun (WGS) entry which is preliminary data.</text>
</comment>